<dbReference type="EMBL" id="JACHOA010000008">
    <property type="protein sequence ID" value="MBB4615431.1"/>
    <property type="molecule type" value="Genomic_DNA"/>
</dbReference>
<protein>
    <recommendedName>
        <fullName evidence="3">Glyoxalase/bleomycin resistance protein/dioxygenase superfamily protein</fullName>
    </recommendedName>
</protein>
<evidence type="ECO:0000313" key="2">
    <source>
        <dbReference type="Proteomes" id="UP000538566"/>
    </source>
</evidence>
<dbReference type="Gene3D" id="3.10.180.10">
    <property type="entry name" value="2,3-Dihydroxybiphenyl 1,2-Dioxygenase, domain 1"/>
    <property type="match status" value="1"/>
</dbReference>
<organism evidence="1 2">
    <name type="scientific">Novosphingobium taihuense</name>
    <dbReference type="NCBI Taxonomy" id="260085"/>
    <lineage>
        <taxon>Bacteria</taxon>
        <taxon>Pseudomonadati</taxon>
        <taxon>Pseudomonadota</taxon>
        <taxon>Alphaproteobacteria</taxon>
        <taxon>Sphingomonadales</taxon>
        <taxon>Sphingomonadaceae</taxon>
        <taxon>Novosphingobium</taxon>
    </lineage>
</organism>
<accession>A0A7W7AEK9</accession>
<sequence length="161" mass="17555">MTVLFKRHFQIAYLVDDIRAGMDEFAAKHGVSNWHLMDMAALYGEGSPTNAIALAWTDADLMVELIEPNPAVESIYSNWRPDLGAGPRLHHLGFKPETDAEFDAIIAQLGAGGCPVSTEGTAGDALRYAYIDTTRALGHYYELILLKGEGGKAYFAPVPQN</sequence>
<dbReference type="AlphaFoldDB" id="A0A7W7AEK9"/>
<dbReference type="Pfam" id="PF13669">
    <property type="entry name" value="Glyoxalase_4"/>
    <property type="match status" value="1"/>
</dbReference>
<proteinExistence type="predicted"/>
<reference evidence="1 2" key="1">
    <citation type="submission" date="2020-08" db="EMBL/GenBank/DDBJ databases">
        <title>Genomic Encyclopedia of Type Strains, Phase IV (KMG-IV): sequencing the most valuable type-strain genomes for metagenomic binning, comparative biology and taxonomic classification.</title>
        <authorList>
            <person name="Goeker M."/>
        </authorList>
    </citation>
    <scope>NUCLEOTIDE SEQUENCE [LARGE SCALE GENOMIC DNA]</scope>
    <source>
        <strain evidence="1 2">DSM 17507</strain>
    </source>
</reference>
<dbReference type="OrthoDB" id="7872018at2"/>
<evidence type="ECO:0008006" key="3">
    <source>
        <dbReference type="Google" id="ProtNLM"/>
    </source>
</evidence>
<dbReference type="RefSeq" id="WP_158637772.1">
    <property type="nucleotide sequence ID" value="NZ_JACHOA010000008.1"/>
</dbReference>
<comment type="caution">
    <text evidence="1">The sequence shown here is derived from an EMBL/GenBank/DDBJ whole genome shotgun (WGS) entry which is preliminary data.</text>
</comment>
<keyword evidence="2" id="KW-1185">Reference proteome</keyword>
<dbReference type="SUPFAM" id="SSF54593">
    <property type="entry name" value="Glyoxalase/Bleomycin resistance protein/Dihydroxybiphenyl dioxygenase"/>
    <property type="match status" value="1"/>
</dbReference>
<evidence type="ECO:0000313" key="1">
    <source>
        <dbReference type="EMBL" id="MBB4615431.1"/>
    </source>
</evidence>
<dbReference type="InterPro" id="IPR029068">
    <property type="entry name" value="Glyas_Bleomycin-R_OHBP_Dase"/>
</dbReference>
<dbReference type="Proteomes" id="UP000538566">
    <property type="component" value="Unassembled WGS sequence"/>
</dbReference>
<name>A0A7W7AEK9_9SPHN</name>
<gene>
    <name evidence="1" type="ORF">GGR37_003727</name>
</gene>